<dbReference type="PANTHER" id="PTHR45774">
    <property type="entry name" value="BTB/POZ DOMAIN-CONTAINING"/>
    <property type="match status" value="1"/>
</dbReference>
<dbReference type="EMBL" id="JH431945">
    <property type="status" value="NOT_ANNOTATED_CDS"/>
    <property type="molecule type" value="Genomic_DNA"/>
</dbReference>
<name>T1J815_STRMM</name>
<dbReference type="GO" id="GO:0022008">
    <property type="term" value="P:neurogenesis"/>
    <property type="evidence" value="ECO:0007669"/>
    <property type="project" value="TreeGrafter"/>
</dbReference>
<dbReference type="AlphaFoldDB" id="T1J815"/>
<sequence>MLGDLIYSIRFLSMTASEFASGPTTSGVFTDQEILAFLLNIACPGSRAFPPSLDSCRLSVAKRKICTKKYHCTLSYPSVMRFSHAPVVTELRLFVDNDILLHGIQFNSQVFPKSSSNEYKESVHVQVCDDDGLVMAETHFSALVGWDERVDVSLANPFPVLQHRRCVVKVIFGTPGSYKCYSELLGPVQSEGVHFTCTYLNGILIGIHTITFSCADSATTNSGSLTVCQNA</sequence>
<dbReference type="STRING" id="126957.T1J815"/>
<dbReference type="GO" id="GO:0000932">
    <property type="term" value="C:P-body"/>
    <property type="evidence" value="ECO:0007669"/>
    <property type="project" value="TreeGrafter"/>
</dbReference>
<dbReference type="EnsemblMetazoa" id="SMAR009832-RA">
    <property type="protein sequence ID" value="SMAR009832-PA"/>
    <property type="gene ID" value="SMAR009832"/>
</dbReference>
<dbReference type="PhylomeDB" id="T1J815"/>
<dbReference type="Gene3D" id="2.60.120.820">
    <property type="entry name" value="PHR domain"/>
    <property type="match status" value="1"/>
</dbReference>
<evidence type="ECO:0000313" key="1">
    <source>
        <dbReference type="EnsemblMetazoa" id="SMAR009832-PA"/>
    </source>
</evidence>
<proteinExistence type="predicted"/>
<organism evidence="1 2">
    <name type="scientific">Strigamia maritima</name>
    <name type="common">European centipede</name>
    <name type="synonym">Geophilus maritimus</name>
    <dbReference type="NCBI Taxonomy" id="126957"/>
    <lineage>
        <taxon>Eukaryota</taxon>
        <taxon>Metazoa</taxon>
        <taxon>Ecdysozoa</taxon>
        <taxon>Arthropoda</taxon>
        <taxon>Myriapoda</taxon>
        <taxon>Chilopoda</taxon>
        <taxon>Pleurostigmophora</taxon>
        <taxon>Geophilomorpha</taxon>
        <taxon>Linotaeniidae</taxon>
        <taxon>Strigamia</taxon>
    </lineage>
</organism>
<keyword evidence="2" id="KW-1185">Reference proteome</keyword>
<dbReference type="HOGENOM" id="CLU_1201168_0_0_1"/>
<reference evidence="2" key="1">
    <citation type="submission" date="2011-05" db="EMBL/GenBank/DDBJ databases">
        <authorList>
            <person name="Richards S.R."/>
            <person name="Qu J."/>
            <person name="Jiang H."/>
            <person name="Jhangiani S.N."/>
            <person name="Agravi P."/>
            <person name="Goodspeed R."/>
            <person name="Gross S."/>
            <person name="Mandapat C."/>
            <person name="Jackson L."/>
            <person name="Mathew T."/>
            <person name="Pu L."/>
            <person name="Thornton R."/>
            <person name="Saada N."/>
            <person name="Wilczek-Boney K.B."/>
            <person name="Lee S."/>
            <person name="Kovar C."/>
            <person name="Wu Y."/>
            <person name="Scherer S.E."/>
            <person name="Worley K.C."/>
            <person name="Muzny D.M."/>
            <person name="Gibbs R."/>
        </authorList>
    </citation>
    <scope>NUCLEOTIDE SEQUENCE</scope>
    <source>
        <strain evidence="2">Brora</strain>
    </source>
</reference>
<dbReference type="InterPro" id="IPR038648">
    <property type="entry name" value="PHR_sf"/>
</dbReference>
<reference evidence="1" key="2">
    <citation type="submission" date="2015-02" db="UniProtKB">
        <authorList>
            <consortium name="EnsemblMetazoa"/>
        </authorList>
    </citation>
    <scope>IDENTIFICATION</scope>
</reference>
<evidence type="ECO:0000313" key="2">
    <source>
        <dbReference type="Proteomes" id="UP000014500"/>
    </source>
</evidence>
<dbReference type="GO" id="GO:0005829">
    <property type="term" value="C:cytosol"/>
    <property type="evidence" value="ECO:0007669"/>
    <property type="project" value="TreeGrafter"/>
</dbReference>
<accession>T1J815</accession>
<dbReference type="Proteomes" id="UP000014500">
    <property type="component" value="Unassembled WGS sequence"/>
</dbReference>
<protein>
    <submittedName>
        <fullName evidence="1">Uncharacterized protein</fullName>
    </submittedName>
</protein>
<dbReference type="PANTHER" id="PTHR45774:SF3">
    <property type="entry name" value="BTB (POZ) DOMAIN-CONTAINING 2B-RELATED"/>
    <property type="match status" value="1"/>
</dbReference>